<dbReference type="EMBL" id="CM045762">
    <property type="protein sequence ID" value="KAI8011544.1"/>
    <property type="molecule type" value="Genomic_DNA"/>
</dbReference>
<evidence type="ECO:0000313" key="1">
    <source>
        <dbReference type="EMBL" id="KAI8011544.1"/>
    </source>
</evidence>
<dbReference type="Proteomes" id="UP001060215">
    <property type="component" value="Chromosome 5"/>
</dbReference>
<sequence>MEALKTLPMDGTFNQTKPLDRLVSKEVLYSFDLKAATDRWPLVILFELMCYLFDSIRSICRSKLRLAFNRFLYCVERVRPGHHFTDYAILGDDVIIADRDVAFMY</sequence>
<evidence type="ECO:0000313" key="2">
    <source>
        <dbReference type="Proteomes" id="UP001060215"/>
    </source>
</evidence>
<proteinExistence type="predicted"/>
<accession>A0ACC0HFI8</accession>
<name>A0ACC0HFI8_9ERIC</name>
<keyword evidence="2" id="KW-1185">Reference proteome</keyword>
<gene>
    <name evidence="1" type="ORF">LOK49_LG06G00110</name>
</gene>
<protein>
    <submittedName>
        <fullName evidence="1">Uncharacterized protein</fullName>
    </submittedName>
</protein>
<reference evidence="1 2" key="1">
    <citation type="journal article" date="2022" name="Plant J.">
        <title>Chromosome-level genome of Camellia lanceoleosa provides a valuable resource for understanding genome evolution and self-incompatibility.</title>
        <authorList>
            <person name="Gong W."/>
            <person name="Xiao S."/>
            <person name="Wang L."/>
            <person name="Liao Z."/>
            <person name="Chang Y."/>
            <person name="Mo W."/>
            <person name="Hu G."/>
            <person name="Li W."/>
            <person name="Zhao G."/>
            <person name="Zhu H."/>
            <person name="Hu X."/>
            <person name="Ji K."/>
            <person name="Xiang X."/>
            <person name="Song Q."/>
            <person name="Yuan D."/>
            <person name="Jin S."/>
            <person name="Zhang L."/>
        </authorList>
    </citation>
    <scope>NUCLEOTIDE SEQUENCE [LARGE SCALE GENOMIC DNA]</scope>
    <source>
        <strain evidence="1">SQ_2022a</strain>
    </source>
</reference>
<comment type="caution">
    <text evidence="1">The sequence shown here is derived from an EMBL/GenBank/DDBJ whole genome shotgun (WGS) entry which is preliminary data.</text>
</comment>
<organism evidence="1 2">
    <name type="scientific">Camellia lanceoleosa</name>
    <dbReference type="NCBI Taxonomy" id="1840588"/>
    <lineage>
        <taxon>Eukaryota</taxon>
        <taxon>Viridiplantae</taxon>
        <taxon>Streptophyta</taxon>
        <taxon>Embryophyta</taxon>
        <taxon>Tracheophyta</taxon>
        <taxon>Spermatophyta</taxon>
        <taxon>Magnoliopsida</taxon>
        <taxon>eudicotyledons</taxon>
        <taxon>Gunneridae</taxon>
        <taxon>Pentapetalae</taxon>
        <taxon>asterids</taxon>
        <taxon>Ericales</taxon>
        <taxon>Theaceae</taxon>
        <taxon>Camellia</taxon>
    </lineage>
</organism>